<evidence type="ECO:0000313" key="2">
    <source>
        <dbReference type="EMBL" id="EMC96932.1"/>
    </source>
</evidence>
<dbReference type="RefSeq" id="XP_007675559.1">
    <property type="nucleotide sequence ID" value="XM_007677369.1"/>
</dbReference>
<dbReference type="AlphaFoldDB" id="M2LR68"/>
<evidence type="ECO:0000256" key="1">
    <source>
        <dbReference type="SAM" id="MobiDB-lite"/>
    </source>
</evidence>
<accession>M2LR68</accession>
<feature type="region of interest" description="Disordered" evidence="1">
    <location>
        <begin position="1"/>
        <end position="27"/>
    </location>
</feature>
<name>M2LR68_BAUPA</name>
<dbReference type="Proteomes" id="UP000011761">
    <property type="component" value="Unassembled WGS sequence"/>
</dbReference>
<evidence type="ECO:0000313" key="3">
    <source>
        <dbReference type="Proteomes" id="UP000011761"/>
    </source>
</evidence>
<feature type="compositionally biased region" description="Polar residues" evidence="1">
    <location>
        <begin position="1"/>
        <end position="24"/>
    </location>
</feature>
<proteinExistence type="predicted"/>
<gene>
    <name evidence="2" type="ORF">BAUCODRAFT_433291</name>
</gene>
<reference evidence="2 3" key="1">
    <citation type="journal article" date="2012" name="PLoS Pathog.">
        <title>Diverse lifestyles and strategies of plant pathogenesis encoded in the genomes of eighteen Dothideomycetes fungi.</title>
        <authorList>
            <person name="Ohm R.A."/>
            <person name="Feau N."/>
            <person name="Henrissat B."/>
            <person name="Schoch C.L."/>
            <person name="Horwitz B.A."/>
            <person name="Barry K.W."/>
            <person name="Condon B.J."/>
            <person name="Copeland A.C."/>
            <person name="Dhillon B."/>
            <person name="Glaser F."/>
            <person name="Hesse C.N."/>
            <person name="Kosti I."/>
            <person name="LaButti K."/>
            <person name="Lindquist E.A."/>
            <person name="Lucas S."/>
            <person name="Salamov A.A."/>
            <person name="Bradshaw R.E."/>
            <person name="Ciuffetti L."/>
            <person name="Hamelin R.C."/>
            <person name="Kema G.H.J."/>
            <person name="Lawrence C."/>
            <person name="Scott J.A."/>
            <person name="Spatafora J.W."/>
            <person name="Turgeon B.G."/>
            <person name="de Wit P.J.G.M."/>
            <person name="Zhong S."/>
            <person name="Goodwin S.B."/>
            <person name="Grigoriev I.V."/>
        </authorList>
    </citation>
    <scope>NUCLEOTIDE SEQUENCE [LARGE SCALE GENOMIC DNA]</scope>
    <source>
        <strain evidence="2 3">UAMH 10762</strain>
    </source>
</reference>
<protein>
    <submittedName>
        <fullName evidence="2">Uncharacterized protein</fullName>
    </submittedName>
</protein>
<organism evidence="2 3">
    <name type="scientific">Baudoinia panamericana (strain UAMH 10762)</name>
    <name type="common">Angels' share fungus</name>
    <name type="synonym">Baudoinia compniacensis (strain UAMH 10762)</name>
    <dbReference type="NCBI Taxonomy" id="717646"/>
    <lineage>
        <taxon>Eukaryota</taxon>
        <taxon>Fungi</taxon>
        <taxon>Dikarya</taxon>
        <taxon>Ascomycota</taxon>
        <taxon>Pezizomycotina</taxon>
        <taxon>Dothideomycetes</taxon>
        <taxon>Dothideomycetidae</taxon>
        <taxon>Mycosphaerellales</taxon>
        <taxon>Teratosphaeriaceae</taxon>
        <taxon>Baudoinia</taxon>
    </lineage>
</organism>
<dbReference type="KEGG" id="bcom:BAUCODRAFT_433291"/>
<sequence length="122" mass="13617">MPWRSASMQIPPSNSSIRGTSWQANPGRKLPASASIRVFCFFGKTHVRRNTLVACIGHCRSVVASWELDLASRGMHESLDASRDSIALTFRIHCNHHYARVRSLNLHKGMSSTDSVTLRVNL</sequence>
<dbReference type="GeneID" id="19114274"/>
<dbReference type="HOGENOM" id="CLU_2026283_0_0_1"/>
<keyword evidence="3" id="KW-1185">Reference proteome</keyword>
<dbReference type="EMBL" id="KB445554">
    <property type="protein sequence ID" value="EMC96932.1"/>
    <property type="molecule type" value="Genomic_DNA"/>
</dbReference>